<sequence>MKQKPLENEHVIVHSFTSGDWRDLRDIALSNAASDFAYCDEQWPTDEESIKGMADYLATNDSMSAIYAKDIDKVVCFVNFNRITDEKYLDIGHVMNLEFAGRGYEYEGLRLLYKFAFETMEIDGIRSYWAFDDKVKLEPLMKLGMKVTRKFQNNYFGGKKGTFTGCELKVSREEFYKG</sequence>
<gene>
    <name evidence="2" type="ORF">SDC9_160823</name>
</gene>
<dbReference type="AlphaFoldDB" id="A0A645FIZ5"/>
<name>A0A645FIZ5_9ZZZZ</name>
<evidence type="ECO:0000313" key="2">
    <source>
        <dbReference type="EMBL" id="MPN13502.1"/>
    </source>
</evidence>
<evidence type="ECO:0000259" key="1">
    <source>
        <dbReference type="Pfam" id="PF13302"/>
    </source>
</evidence>
<dbReference type="InterPro" id="IPR000182">
    <property type="entry name" value="GNAT_dom"/>
</dbReference>
<dbReference type="Pfam" id="PF13302">
    <property type="entry name" value="Acetyltransf_3"/>
    <property type="match status" value="1"/>
</dbReference>
<dbReference type="SUPFAM" id="SSF55729">
    <property type="entry name" value="Acyl-CoA N-acyltransferases (Nat)"/>
    <property type="match status" value="1"/>
</dbReference>
<proteinExistence type="predicted"/>
<feature type="domain" description="N-acetyltransferase" evidence="1">
    <location>
        <begin position="14"/>
        <end position="146"/>
    </location>
</feature>
<dbReference type="EMBL" id="VSSQ01059996">
    <property type="protein sequence ID" value="MPN13502.1"/>
    <property type="molecule type" value="Genomic_DNA"/>
</dbReference>
<organism evidence="2">
    <name type="scientific">bioreactor metagenome</name>
    <dbReference type="NCBI Taxonomy" id="1076179"/>
    <lineage>
        <taxon>unclassified sequences</taxon>
        <taxon>metagenomes</taxon>
        <taxon>ecological metagenomes</taxon>
    </lineage>
</organism>
<comment type="caution">
    <text evidence="2">The sequence shown here is derived from an EMBL/GenBank/DDBJ whole genome shotgun (WGS) entry which is preliminary data.</text>
</comment>
<dbReference type="GO" id="GO:0016747">
    <property type="term" value="F:acyltransferase activity, transferring groups other than amino-acyl groups"/>
    <property type="evidence" value="ECO:0007669"/>
    <property type="project" value="InterPro"/>
</dbReference>
<protein>
    <recommendedName>
        <fullName evidence="1">N-acetyltransferase domain-containing protein</fullName>
    </recommendedName>
</protein>
<accession>A0A645FIZ5</accession>
<dbReference type="InterPro" id="IPR016181">
    <property type="entry name" value="Acyl_CoA_acyltransferase"/>
</dbReference>
<reference evidence="2" key="1">
    <citation type="submission" date="2019-08" db="EMBL/GenBank/DDBJ databases">
        <authorList>
            <person name="Kucharzyk K."/>
            <person name="Murdoch R.W."/>
            <person name="Higgins S."/>
            <person name="Loffler F."/>
        </authorList>
    </citation>
    <scope>NUCLEOTIDE SEQUENCE</scope>
</reference>
<dbReference type="Gene3D" id="3.40.630.30">
    <property type="match status" value="1"/>
</dbReference>